<evidence type="ECO:0000313" key="2">
    <source>
        <dbReference type="EMBL" id="CAB4616195.1"/>
    </source>
</evidence>
<accession>A0A6J6HXD5</accession>
<organism evidence="2">
    <name type="scientific">freshwater metagenome</name>
    <dbReference type="NCBI Taxonomy" id="449393"/>
    <lineage>
        <taxon>unclassified sequences</taxon>
        <taxon>metagenomes</taxon>
        <taxon>ecological metagenomes</taxon>
    </lineage>
</organism>
<dbReference type="SUPFAM" id="SSF88723">
    <property type="entry name" value="PIN domain-like"/>
    <property type="match status" value="1"/>
</dbReference>
<protein>
    <submittedName>
        <fullName evidence="2">Unannotated protein</fullName>
    </submittedName>
</protein>
<dbReference type="AlphaFoldDB" id="A0A6J6HXD5"/>
<feature type="domain" description="PIN" evidence="1">
    <location>
        <begin position="6"/>
        <end position="118"/>
    </location>
</feature>
<dbReference type="PANTHER" id="PTHR36173">
    <property type="entry name" value="RIBONUCLEASE VAPC16-RELATED"/>
    <property type="match status" value="1"/>
</dbReference>
<reference evidence="2" key="1">
    <citation type="submission" date="2020-05" db="EMBL/GenBank/DDBJ databases">
        <authorList>
            <person name="Chiriac C."/>
            <person name="Salcher M."/>
            <person name="Ghai R."/>
            <person name="Kavagutti S V."/>
        </authorList>
    </citation>
    <scope>NUCLEOTIDE SEQUENCE</scope>
</reference>
<dbReference type="PANTHER" id="PTHR36173:SF2">
    <property type="entry name" value="RIBONUCLEASE VAPC16"/>
    <property type="match status" value="1"/>
</dbReference>
<dbReference type="InterPro" id="IPR052919">
    <property type="entry name" value="TA_system_RNase"/>
</dbReference>
<dbReference type="InterPro" id="IPR029060">
    <property type="entry name" value="PIN-like_dom_sf"/>
</dbReference>
<sequence>MARRAFIDTQVALWLAKGDSRLNSGTLKWLNSSSETVMSSLSIAELEIKAGIGKLALPKDFADLFLNQGIKIEAFGLESAASLSRFPSLVRHDPFDRMILAQAGAKQDTVFFTADRALVALGLDWVVDCAQ</sequence>
<dbReference type="EMBL" id="CAEZUW010000108">
    <property type="protein sequence ID" value="CAB4616195.1"/>
    <property type="molecule type" value="Genomic_DNA"/>
</dbReference>
<gene>
    <name evidence="2" type="ORF">UFOPK1855_00697</name>
</gene>
<evidence type="ECO:0000259" key="1">
    <source>
        <dbReference type="Pfam" id="PF01850"/>
    </source>
</evidence>
<proteinExistence type="predicted"/>
<dbReference type="InterPro" id="IPR002716">
    <property type="entry name" value="PIN_dom"/>
</dbReference>
<name>A0A6J6HXD5_9ZZZZ</name>
<dbReference type="Pfam" id="PF01850">
    <property type="entry name" value="PIN"/>
    <property type="match status" value="1"/>
</dbReference>